<keyword evidence="2" id="KW-1277">Toxin-antitoxin system</keyword>
<dbReference type="Proteomes" id="UP000001693">
    <property type="component" value="Chromosome"/>
</dbReference>
<accession>B1Y4Q6</accession>
<dbReference type="PANTHER" id="PTHR36582">
    <property type="entry name" value="ANTITOXIN PARD"/>
    <property type="match status" value="1"/>
</dbReference>
<dbReference type="AlphaFoldDB" id="B1Y4Q6"/>
<name>B1Y4Q6_LEPCP</name>
<dbReference type="Gene3D" id="6.10.10.120">
    <property type="entry name" value="Antitoxin ParD1-like"/>
    <property type="match status" value="1"/>
</dbReference>
<organism evidence="3 4">
    <name type="scientific">Leptothrix cholodnii (strain ATCC 51168 / LMG 8142 / SP-6)</name>
    <name type="common">Leptothrix discophora (strain SP-6)</name>
    <dbReference type="NCBI Taxonomy" id="395495"/>
    <lineage>
        <taxon>Bacteria</taxon>
        <taxon>Pseudomonadati</taxon>
        <taxon>Pseudomonadota</taxon>
        <taxon>Betaproteobacteria</taxon>
        <taxon>Burkholderiales</taxon>
        <taxon>Sphaerotilaceae</taxon>
        <taxon>Leptothrix</taxon>
    </lineage>
</organism>
<dbReference type="PANTHER" id="PTHR36582:SF2">
    <property type="entry name" value="ANTITOXIN PARD"/>
    <property type="match status" value="1"/>
</dbReference>
<dbReference type="eggNOG" id="COG3609">
    <property type="taxonomic scope" value="Bacteria"/>
</dbReference>
<keyword evidence="4" id="KW-1185">Reference proteome</keyword>
<dbReference type="OrthoDB" id="9815501at2"/>
<evidence type="ECO:0000256" key="1">
    <source>
        <dbReference type="ARBA" id="ARBA00008580"/>
    </source>
</evidence>
<dbReference type="NCBIfam" id="TIGR02606">
    <property type="entry name" value="antidote_CC2985"/>
    <property type="match status" value="1"/>
</dbReference>
<dbReference type="InterPro" id="IPR022789">
    <property type="entry name" value="ParD"/>
</dbReference>
<evidence type="ECO:0000313" key="4">
    <source>
        <dbReference type="Proteomes" id="UP000001693"/>
    </source>
</evidence>
<reference evidence="3 4" key="1">
    <citation type="submission" date="2008-03" db="EMBL/GenBank/DDBJ databases">
        <title>Complete sequence of Leptothrix cholodnii SP-6.</title>
        <authorList>
            <consortium name="US DOE Joint Genome Institute"/>
            <person name="Copeland A."/>
            <person name="Lucas S."/>
            <person name="Lapidus A."/>
            <person name="Glavina del Rio T."/>
            <person name="Dalin E."/>
            <person name="Tice H."/>
            <person name="Bruce D."/>
            <person name="Goodwin L."/>
            <person name="Pitluck S."/>
            <person name="Chertkov O."/>
            <person name="Brettin T."/>
            <person name="Detter J.C."/>
            <person name="Han C."/>
            <person name="Kuske C.R."/>
            <person name="Schmutz J."/>
            <person name="Larimer F."/>
            <person name="Land M."/>
            <person name="Hauser L."/>
            <person name="Kyrpides N."/>
            <person name="Lykidis A."/>
            <person name="Emerson D."/>
            <person name="Richardson P."/>
        </authorList>
    </citation>
    <scope>NUCLEOTIDE SEQUENCE [LARGE SCALE GENOMIC DNA]</scope>
    <source>
        <strain evidence="4">ATCC 51168 / LMG 8142 / SP-6</strain>
    </source>
</reference>
<dbReference type="Pfam" id="PF03693">
    <property type="entry name" value="ParD_antitoxin"/>
    <property type="match status" value="1"/>
</dbReference>
<evidence type="ECO:0000313" key="3">
    <source>
        <dbReference type="EMBL" id="ACB34619.1"/>
    </source>
</evidence>
<evidence type="ECO:0000256" key="2">
    <source>
        <dbReference type="ARBA" id="ARBA00022649"/>
    </source>
</evidence>
<dbReference type="SUPFAM" id="SSF47598">
    <property type="entry name" value="Ribbon-helix-helix"/>
    <property type="match status" value="1"/>
</dbReference>
<protein>
    <submittedName>
        <fullName evidence="3">Putative addiction module antidote protein, CopG/Arc/MetJ family</fullName>
    </submittedName>
</protein>
<comment type="similarity">
    <text evidence="1">Belongs to the ParD antitoxin family.</text>
</comment>
<proteinExistence type="inferred from homology"/>
<dbReference type="RefSeq" id="WP_012347377.1">
    <property type="nucleotide sequence ID" value="NC_010524.1"/>
</dbReference>
<gene>
    <name evidence="3" type="ordered locus">Lcho_2354</name>
</gene>
<dbReference type="HOGENOM" id="CLU_144805_6_0_4"/>
<dbReference type="KEGG" id="lch:Lcho_2354"/>
<dbReference type="STRING" id="395495.Lcho_2354"/>
<dbReference type="InterPro" id="IPR038296">
    <property type="entry name" value="ParD_sf"/>
</dbReference>
<dbReference type="GO" id="GO:0006355">
    <property type="term" value="P:regulation of DNA-templated transcription"/>
    <property type="evidence" value="ECO:0007669"/>
    <property type="project" value="InterPro"/>
</dbReference>
<dbReference type="InterPro" id="IPR010985">
    <property type="entry name" value="Ribbon_hlx_hlx"/>
</dbReference>
<dbReference type="EMBL" id="CP001013">
    <property type="protein sequence ID" value="ACB34619.1"/>
    <property type="molecule type" value="Genomic_DNA"/>
</dbReference>
<sequence length="90" mass="9993">MPTSVALGSHFEEFVKSQVMSGRYNNASEVVREGLRLLEDHLELRRVKLDKLRAGLKEGLDSGAGALADDVFASLEAKYLKMAQERGETR</sequence>